<feature type="region of interest" description="Disordered" evidence="1">
    <location>
        <begin position="302"/>
        <end position="328"/>
    </location>
</feature>
<dbReference type="Proteomes" id="UP000250140">
    <property type="component" value="Unassembled WGS sequence"/>
</dbReference>
<proteinExistence type="predicted"/>
<dbReference type="PANTHER" id="PTHR37544">
    <property type="entry name" value="SPRAY-RELATED"/>
    <property type="match status" value="1"/>
</dbReference>
<dbReference type="OrthoDB" id="3057599at2759"/>
<name>A0A8E2EW19_9PEZI</name>
<keyword evidence="2" id="KW-1133">Transmembrane helix</keyword>
<feature type="transmembrane region" description="Helical" evidence="2">
    <location>
        <begin position="478"/>
        <end position="498"/>
    </location>
</feature>
<feature type="transmembrane region" description="Helical" evidence="2">
    <location>
        <begin position="174"/>
        <end position="196"/>
    </location>
</feature>
<feature type="transmembrane region" description="Helical" evidence="2">
    <location>
        <begin position="99"/>
        <end position="123"/>
    </location>
</feature>
<feature type="transmembrane region" description="Helical" evidence="2">
    <location>
        <begin position="57"/>
        <end position="78"/>
    </location>
</feature>
<dbReference type="Pfam" id="PF11915">
    <property type="entry name" value="DUF3433"/>
    <property type="match status" value="1"/>
</dbReference>
<evidence type="ECO:0000313" key="4">
    <source>
        <dbReference type="Proteomes" id="UP000250140"/>
    </source>
</evidence>
<dbReference type="AlphaFoldDB" id="A0A8E2EW19"/>
<sequence length="686" mass="76483">MHTPDVSQEHDIGPLPRSPQRASVEPDRVRCDETFEPIPFSEDYKQPNEKPFVLKPAVLILVILFNLGCITSIAVILAKAGSDGIYRSTYSSVYFVGRYAPGVVGTITTLTYISISQALARILPYMYMAASDETVGQQGCKTSGLRTVGSPFIPVLAFPFLPLESRQWLKFGLLLGRIVVLYITGLKSGFLGVAPVGNEYIITAHMAIAWALISIYLLDVTLILWVLIVVCSCPTGLKWDPTTIADQISLFHDSTVLDDFRELEASPNSSAHYLLQEKNYRLRYWKKGDQDIIRYGIGRAVQHGDSPTSARGDSHSSVDHQTHQERPNAPIASVDQCTDQDHKPFCGCNKSYSTKLYPYSRNPVFAPVLLYFWFVIILASICLCIYTLAAGQVRNGFSLENTWYRSFPHANGTIMAPGQLNITSTTPFDNIGSFAPDPAHDLILYILVFRSLPTFFASFFAVGFMNSIDQSHRLSQPFANMFAGPATASSSILLDYLWGIPGAVTISALQASHYDVALFSAINMLSPAFPILVGGLFTITNTGTTIRFTYDMFSFSLVFAYLLVYLFTLPFAWPRQNRRLLRFQYSIADLMSMCYASVLLRDPALDLGRQDMRKEYLRARLVKQEEEGVRYTTGLYTGVDGEMHFGFDVVMRKGEKGEKGEETHVKKFGMREWDREGGVVVVGGEA</sequence>
<protein>
    <submittedName>
        <fullName evidence="3">Uncharacterized protein</fullName>
    </submittedName>
</protein>
<feature type="transmembrane region" description="Helical" evidence="2">
    <location>
        <begin position="552"/>
        <end position="573"/>
    </location>
</feature>
<accession>A0A8E2EW19</accession>
<dbReference type="EMBL" id="KV750177">
    <property type="protein sequence ID" value="OCL05904.1"/>
    <property type="molecule type" value="Genomic_DNA"/>
</dbReference>
<feature type="transmembrane region" description="Helical" evidence="2">
    <location>
        <begin position="442"/>
        <end position="466"/>
    </location>
</feature>
<keyword evidence="2" id="KW-0812">Transmembrane</keyword>
<feature type="transmembrane region" description="Helical" evidence="2">
    <location>
        <begin position="208"/>
        <end position="230"/>
    </location>
</feature>
<keyword evidence="4" id="KW-1185">Reference proteome</keyword>
<gene>
    <name evidence="3" type="ORF">AOQ84DRAFT_390563</name>
</gene>
<evidence type="ECO:0000256" key="1">
    <source>
        <dbReference type="SAM" id="MobiDB-lite"/>
    </source>
</evidence>
<feature type="region of interest" description="Disordered" evidence="1">
    <location>
        <begin position="1"/>
        <end position="28"/>
    </location>
</feature>
<feature type="compositionally biased region" description="Basic and acidic residues" evidence="1">
    <location>
        <begin position="312"/>
        <end position="326"/>
    </location>
</feature>
<feature type="transmembrane region" description="Helical" evidence="2">
    <location>
        <begin position="364"/>
        <end position="389"/>
    </location>
</feature>
<reference evidence="3 4" key="1">
    <citation type="journal article" date="2016" name="Nat. Commun.">
        <title>Ectomycorrhizal ecology is imprinted in the genome of the dominant symbiotic fungus Cenococcum geophilum.</title>
        <authorList>
            <consortium name="DOE Joint Genome Institute"/>
            <person name="Peter M."/>
            <person name="Kohler A."/>
            <person name="Ohm R.A."/>
            <person name="Kuo A."/>
            <person name="Krutzmann J."/>
            <person name="Morin E."/>
            <person name="Arend M."/>
            <person name="Barry K.W."/>
            <person name="Binder M."/>
            <person name="Choi C."/>
            <person name="Clum A."/>
            <person name="Copeland A."/>
            <person name="Grisel N."/>
            <person name="Haridas S."/>
            <person name="Kipfer T."/>
            <person name="LaButti K."/>
            <person name="Lindquist E."/>
            <person name="Lipzen A."/>
            <person name="Maire R."/>
            <person name="Meier B."/>
            <person name="Mihaltcheva S."/>
            <person name="Molinier V."/>
            <person name="Murat C."/>
            <person name="Poggeler S."/>
            <person name="Quandt C.A."/>
            <person name="Sperisen C."/>
            <person name="Tritt A."/>
            <person name="Tisserant E."/>
            <person name="Crous P.W."/>
            <person name="Henrissat B."/>
            <person name="Nehls U."/>
            <person name="Egli S."/>
            <person name="Spatafora J.W."/>
            <person name="Grigoriev I.V."/>
            <person name="Martin F.M."/>
        </authorList>
    </citation>
    <scope>NUCLEOTIDE SEQUENCE [LARGE SCALE GENOMIC DNA]</scope>
    <source>
        <strain evidence="3 4">CBS 207.34</strain>
    </source>
</reference>
<evidence type="ECO:0000256" key="2">
    <source>
        <dbReference type="SAM" id="Phobius"/>
    </source>
</evidence>
<dbReference type="PANTHER" id="PTHR37544:SF3">
    <property type="entry name" value="SPRAY"/>
    <property type="match status" value="1"/>
</dbReference>
<keyword evidence="2" id="KW-0472">Membrane</keyword>
<evidence type="ECO:0000313" key="3">
    <source>
        <dbReference type="EMBL" id="OCL05904.1"/>
    </source>
</evidence>
<feature type="transmembrane region" description="Helical" evidence="2">
    <location>
        <begin position="518"/>
        <end position="540"/>
    </location>
</feature>
<organism evidence="3 4">
    <name type="scientific">Glonium stellatum</name>
    <dbReference type="NCBI Taxonomy" id="574774"/>
    <lineage>
        <taxon>Eukaryota</taxon>
        <taxon>Fungi</taxon>
        <taxon>Dikarya</taxon>
        <taxon>Ascomycota</taxon>
        <taxon>Pezizomycotina</taxon>
        <taxon>Dothideomycetes</taxon>
        <taxon>Pleosporomycetidae</taxon>
        <taxon>Gloniales</taxon>
        <taxon>Gloniaceae</taxon>
        <taxon>Glonium</taxon>
    </lineage>
</organism>
<dbReference type="InterPro" id="IPR021840">
    <property type="entry name" value="DUF3433"/>
</dbReference>